<evidence type="ECO:0000256" key="6">
    <source>
        <dbReference type="ARBA" id="ARBA00023136"/>
    </source>
</evidence>
<feature type="transmembrane region" description="Helical" evidence="8">
    <location>
        <begin position="7"/>
        <end position="33"/>
    </location>
</feature>
<gene>
    <name evidence="9" type="ORF">F3W84_20490</name>
</gene>
<accession>A0A5N1JWF0</accession>
<keyword evidence="5 8" id="KW-1133">Transmembrane helix</keyword>
<sequence>MSKGYKAVYLIFCAGIAFLVWTLAYGVALGVIYKDSRILNITITENPFAPLQQVWTYASNPTLQRVAIGALLPAIAAAVFAGYLGLRAHENPLGDAAFQDVMGLRRGKWFRKKGHIFGRFGRNVLRAADSRHHLIIGPTRSGKGAGYVIPNALMHEGSMIVSDLKGEIFKATAGYRKKNGSQVFLFAPGSETTNRYNPLDFVRPERGNRTTDIQNIASILVPENLGSENSVWQGLAQQVVAGIISYVLESPYYHGRRNLGEVVSFVNSGVDLQAQIKFIKEKEPNLSKYTVESFNAFLALSERAAASALLDIQNALRPFRNERIVAATEVTDIDIAAMKRRPISIYLAPNITDITILRPLLTLFVQQVMNILTLEHDPNSLPVYFLLDEFRQLKKMDEIMTKLPYVAGYNIKLAIIIQDLKNLDEIYGETSRHSLLGNCGYQLVLGANDQATAEYASRALGKRTIRYKSESRTIEILGLPRRTKVEQIRERDLMMPQEVRQMPENKMILLVEGQRPIYGDKLRFFNTQPFKSAEAYSQSHVPDVPTIEYLPHRAVPALTSEYASDGRQAVEQTIRPLPSPPQKHDEPPHEADAPNSPSIPAAGVTKQKNNRTVNLNIKLPVPRNDTKTAIPRAEINDRIEEVEAQLKPSAERLLKAVNEKVEGSGTSARKRKSYLDIFNATVPDPEYIDIDIGHVPLSDKK</sequence>
<keyword evidence="4 8" id="KW-0812">Transmembrane</keyword>
<feature type="compositionally biased region" description="Basic and acidic residues" evidence="7">
    <location>
        <begin position="582"/>
        <end position="592"/>
    </location>
</feature>
<dbReference type="EMBL" id="VYXQ01000025">
    <property type="protein sequence ID" value="KAA9361469.1"/>
    <property type="molecule type" value="Genomic_DNA"/>
</dbReference>
<comment type="similarity">
    <text evidence="2">Belongs to the VirD4/TraG family.</text>
</comment>
<dbReference type="CDD" id="cd01127">
    <property type="entry name" value="TrwB_TraG_TraD_VirD4"/>
    <property type="match status" value="2"/>
</dbReference>
<name>A0A5N1JWF0_9HYPH</name>
<comment type="subcellular location">
    <subcellularLocation>
        <location evidence="1">Cell membrane</location>
        <topology evidence="1">Multi-pass membrane protein</topology>
    </subcellularLocation>
</comment>
<reference evidence="9 10" key="1">
    <citation type="submission" date="2019-09" db="EMBL/GenBank/DDBJ databases">
        <title>Biological control of the noxious weed angled onion (Allium triquetrum) thwarted by endophytic bacteria in Victoria, Australia.</title>
        <authorList>
            <person name="Tehranchian P."/>
            <person name="Adair R.J."/>
            <person name="Van T.H."/>
            <person name="Morrison P.D."/>
            <person name="Williams H."/>
            <person name="Lawrie A.C."/>
        </authorList>
    </citation>
    <scope>NUCLEOTIDE SEQUENCE [LARGE SCALE GENOMIC DNA]</scope>
    <source>
        <strain evidence="9 10">RPTAtOch1</strain>
    </source>
</reference>
<evidence type="ECO:0000256" key="8">
    <source>
        <dbReference type="SAM" id="Phobius"/>
    </source>
</evidence>
<dbReference type="PANTHER" id="PTHR37937">
    <property type="entry name" value="CONJUGATIVE TRANSFER: DNA TRANSPORT"/>
    <property type="match status" value="1"/>
</dbReference>
<feature type="region of interest" description="Disordered" evidence="7">
    <location>
        <begin position="575"/>
        <end position="608"/>
    </location>
</feature>
<protein>
    <submittedName>
        <fullName evidence="9">Type IV secretory system conjugative DNA transfer family protein</fullName>
    </submittedName>
</protein>
<dbReference type="Gene3D" id="1.10.8.80">
    <property type="entry name" value="Magnesium chelatase subunit I, C-Terminal domain"/>
    <property type="match status" value="1"/>
</dbReference>
<comment type="caution">
    <text evidence="9">The sequence shown here is derived from an EMBL/GenBank/DDBJ whole genome shotgun (WGS) entry which is preliminary data.</text>
</comment>
<dbReference type="Gene3D" id="3.40.50.300">
    <property type="entry name" value="P-loop containing nucleotide triphosphate hydrolases"/>
    <property type="match status" value="1"/>
</dbReference>
<keyword evidence="10" id="KW-1185">Reference proteome</keyword>
<dbReference type="SUPFAM" id="SSF52540">
    <property type="entry name" value="P-loop containing nucleoside triphosphate hydrolases"/>
    <property type="match status" value="1"/>
</dbReference>
<dbReference type="InterPro" id="IPR027417">
    <property type="entry name" value="P-loop_NTPase"/>
</dbReference>
<evidence type="ECO:0000313" key="10">
    <source>
        <dbReference type="Proteomes" id="UP000327108"/>
    </source>
</evidence>
<dbReference type="InterPro" id="IPR003688">
    <property type="entry name" value="TraG/VirD4"/>
</dbReference>
<keyword evidence="6 8" id="KW-0472">Membrane</keyword>
<evidence type="ECO:0000256" key="7">
    <source>
        <dbReference type="SAM" id="MobiDB-lite"/>
    </source>
</evidence>
<dbReference type="GO" id="GO:0005886">
    <property type="term" value="C:plasma membrane"/>
    <property type="evidence" value="ECO:0007669"/>
    <property type="project" value="UniProtKB-SubCell"/>
</dbReference>
<dbReference type="PANTHER" id="PTHR37937:SF1">
    <property type="entry name" value="CONJUGATIVE TRANSFER: DNA TRANSPORT"/>
    <property type="match status" value="1"/>
</dbReference>
<feature type="transmembrane region" description="Helical" evidence="8">
    <location>
        <begin position="66"/>
        <end position="86"/>
    </location>
</feature>
<dbReference type="AlphaFoldDB" id="A0A5N1JWF0"/>
<dbReference type="Pfam" id="PF02534">
    <property type="entry name" value="T4SS-DNA_transf"/>
    <property type="match status" value="1"/>
</dbReference>
<evidence type="ECO:0000256" key="4">
    <source>
        <dbReference type="ARBA" id="ARBA00022692"/>
    </source>
</evidence>
<evidence type="ECO:0000256" key="5">
    <source>
        <dbReference type="ARBA" id="ARBA00022989"/>
    </source>
</evidence>
<proteinExistence type="inferred from homology"/>
<evidence type="ECO:0000313" key="9">
    <source>
        <dbReference type="EMBL" id="KAA9361469.1"/>
    </source>
</evidence>
<dbReference type="Proteomes" id="UP000327108">
    <property type="component" value="Unassembled WGS sequence"/>
</dbReference>
<keyword evidence="3" id="KW-1003">Cell membrane</keyword>
<evidence type="ECO:0000256" key="2">
    <source>
        <dbReference type="ARBA" id="ARBA00008806"/>
    </source>
</evidence>
<dbReference type="InterPro" id="IPR051539">
    <property type="entry name" value="T4SS-coupling_protein"/>
</dbReference>
<dbReference type="RefSeq" id="WP_151095375.1">
    <property type="nucleotide sequence ID" value="NZ_VYXQ01000025.1"/>
</dbReference>
<organism evidence="9 10">
    <name type="scientific">Ochrobactrum quorumnocens</name>
    <dbReference type="NCBI Taxonomy" id="271865"/>
    <lineage>
        <taxon>Bacteria</taxon>
        <taxon>Pseudomonadati</taxon>
        <taxon>Pseudomonadota</taxon>
        <taxon>Alphaproteobacteria</taxon>
        <taxon>Hyphomicrobiales</taxon>
        <taxon>Brucellaceae</taxon>
        <taxon>Brucella/Ochrobactrum group</taxon>
        <taxon>Ochrobactrum</taxon>
    </lineage>
</organism>
<evidence type="ECO:0000256" key="1">
    <source>
        <dbReference type="ARBA" id="ARBA00004651"/>
    </source>
</evidence>
<evidence type="ECO:0000256" key="3">
    <source>
        <dbReference type="ARBA" id="ARBA00022475"/>
    </source>
</evidence>